<evidence type="ECO:0000259" key="4">
    <source>
        <dbReference type="PROSITE" id="PS50893"/>
    </source>
</evidence>
<dbReference type="SMART" id="SM00382">
    <property type="entry name" value="AAA"/>
    <property type="match status" value="1"/>
</dbReference>
<evidence type="ECO:0000256" key="2">
    <source>
        <dbReference type="ARBA" id="ARBA00022741"/>
    </source>
</evidence>
<feature type="domain" description="ABC transporter" evidence="4">
    <location>
        <begin position="6"/>
        <end position="231"/>
    </location>
</feature>
<dbReference type="GO" id="GO:0016887">
    <property type="term" value="F:ATP hydrolysis activity"/>
    <property type="evidence" value="ECO:0007669"/>
    <property type="project" value="InterPro"/>
</dbReference>
<dbReference type="Gene3D" id="3.40.50.300">
    <property type="entry name" value="P-loop containing nucleotide triphosphate hydrolases"/>
    <property type="match status" value="1"/>
</dbReference>
<dbReference type="EMBL" id="VYWO01000009">
    <property type="protein sequence ID" value="KAA9299263.1"/>
    <property type="molecule type" value="Genomic_DNA"/>
</dbReference>
<dbReference type="CDD" id="cd03230">
    <property type="entry name" value="ABC_DR_subfamily_A"/>
    <property type="match status" value="1"/>
</dbReference>
<dbReference type="SUPFAM" id="SSF52540">
    <property type="entry name" value="P-loop containing nucleoside triphosphate hydrolases"/>
    <property type="match status" value="1"/>
</dbReference>
<evidence type="ECO:0000313" key="5">
    <source>
        <dbReference type="EMBL" id="KAA9299263.1"/>
    </source>
</evidence>
<organism evidence="5 6">
    <name type="scientific">Aerococcus sanguinicola</name>
    <dbReference type="NCBI Taxonomy" id="119206"/>
    <lineage>
        <taxon>Bacteria</taxon>
        <taxon>Bacillati</taxon>
        <taxon>Bacillota</taxon>
        <taxon>Bacilli</taxon>
        <taxon>Lactobacillales</taxon>
        <taxon>Aerococcaceae</taxon>
        <taxon>Aerococcus</taxon>
    </lineage>
</organism>
<keyword evidence="1" id="KW-0813">Transport</keyword>
<dbReference type="PANTHER" id="PTHR42939">
    <property type="entry name" value="ABC TRANSPORTER ATP-BINDING PROTEIN ALBC-RELATED"/>
    <property type="match status" value="1"/>
</dbReference>
<dbReference type="InterPro" id="IPR051782">
    <property type="entry name" value="ABC_Transporter_VariousFunc"/>
</dbReference>
<sequence length="294" mass="32888">MTDQAIHLEGVTKAYPSFQLGKLDLAIPKGYITGFIGPNGSGKTTTMKLIMGLIHADQGRIQLLGQSMDQDAVAIKDQIGFVYAENPIPEYFKIKNLENIVKRAYSQWDSALFARYCDQFDLPVDQKIKDFSTGMKFKLALAIALSHQAHLIILDEPSSGLDPVVRREILNILQEEMLDGETTILISSHNTQELEQIADYIVFINQGQVVFNASALDISQRYRLVKGPLELLQEPDSQSLLEGVQVTPYHFTALSQEAQALKELYGQQVMIEEASLEDIMYHTVKGDSHESLDL</sequence>
<dbReference type="InterPro" id="IPR003439">
    <property type="entry name" value="ABC_transporter-like_ATP-bd"/>
</dbReference>
<gene>
    <name evidence="5" type="ORF">F6I03_09355</name>
</gene>
<dbReference type="RefSeq" id="WP_070431538.1">
    <property type="nucleotide sequence ID" value="NZ_VYWO01000009.1"/>
</dbReference>
<dbReference type="PANTHER" id="PTHR42939:SF3">
    <property type="entry name" value="ABC TRANSPORTER ATP-BINDING COMPONENT"/>
    <property type="match status" value="1"/>
</dbReference>
<dbReference type="GO" id="GO:0005524">
    <property type="term" value="F:ATP binding"/>
    <property type="evidence" value="ECO:0007669"/>
    <property type="project" value="UniProtKB-KW"/>
</dbReference>
<proteinExistence type="predicted"/>
<keyword evidence="2" id="KW-0547">Nucleotide-binding</keyword>
<dbReference type="InterPro" id="IPR027417">
    <property type="entry name" value="P-loop_NTPase"/>
</dbReference>
<accession>A0A5N1GEG2</accession>
<keyword evidence="3 5" id="KW-0067">ATP-binding</keyword>
<dbReference type="InterPro" id="IPR003593">
    <property type="entry name" value="AAA+_ATPase"/>
</dbReference>
<dbReference type="AlphaFoldDB" id="A0A5N1GEG2"/>
<name>A0A5N1GEG2_9LACT</name>
<evidence type="ECO:0000256" key="1">
    <source>
        <dbReference type="ARBA" id="ARBA00022448"/>
    </source>
</evidence>
<dbReference type="STRING" id="119206.AWM72_04360"/>
<evidence type="ECO:0000313" key="6">
    <source>
        <dbReference type="Proteomes" id="UP000327148"/>
    </source>
</evidence>
<protein>
    <submittedName>
        <fullName evidence="5">ABC transporter ATP-binding protein</fullName>
    </submittedName>
</protein>
<comment type="caution">
    <text evidence="5">The sequence shown here is derived from an EMBL/GenBank/DDBJ whole genome shotgun (WGS) entry which is preliminary data.</text>
</comment>
<dbReference type="PROSITE" id="PS50893">
    <property type="entry name" value="ABC_TRANSPORTER_2"/>
    <property type="match status" value="1"/>
</dbReference>
<dbReference type="OrthoDB" id="9804819at2"/>
<dbReference type="Proteomes" id="UP000327148">
    <property type="component" value="Unassembled WGS sequence"/>
</dbReference>
<reference evidence="5 6" key="1">
    <citation type="submission" date="2019-09" db="EMBL/GenBank/DDBJ databases">
        <title>Draft genome sequence assemblies of isolates from the urinary tract.</title>
        <authorList>
            <person name="Mores C.R."/>
            <person name="Putonti C."/>
            <person name="Wolfe A.J."/>
        </authorList>
    </citation>
    <scope>NUCLEOTIDE SEQUENCE [LARGE SCALE GENOMIC DNA]</scope>
    <source>
        <strain evidence="5 6">UMB623</strain>
    </source>
</reference>
<dbReference type="Pfam" id="PF00005">
    <property type="entry name" value="ABC_tran"/>
    <property type="match status" value="1"/>
</dbReference>
<evidence type="ECO:0000256" key="3">
    <source>
        <dbReference type="ARBA" id="ARBA00022840"/>
    </source>
</evidence>